<proteinExistence type="predicted"/>
<reference evidence="1" key="1">
    <citation type="submission" date="2020-06" db="EMBL/GenBank/DDBJ databases">
        <title>Genomic insights into acetone-butanol-ethanol (ABE) fermentation by sequencing solventogenic clostridia strains.</title>
        <authorList>
            <person name="Brown S."/>
        </authorList>
    </citation>
    <scope>NUCLEOTIDE SEQUENCE</scope>
    <source>
        <strain evidence="1">DJ123</strain>
    </source>
</reference>
<dbReference type="AlphaFoldDB" id="A0AAE5LRD0"/>
<evidence type="ECO:0000313" key="1">
    <source>
        <dbReference type="EMBL" id="NSB15859.1"/>
    </source>
</evidence>
<dbReference type="EMBL" id="JABTDW010000001">
    <property type="protein sequence ID" value="NSB15859.1"/>
    <property type="molecule type" value="Genomic_DNA"/>
</dbReference>
<evidence type="ECO:0000313" key="2">
    <source>
        <dbReference type="Proteomes" id="UP000822184"/>
    </source>
</evidence>
<dbReference type="RefSeq" id="WP_077855562.1">
    <property type="nucleotide sequence ID" value="NZ_JABTDW010000001.1"/>
</dbReference>
<name>A0AAE5LRD0_CLOBE</name>
<gene>
    <name evidence="1" type="ORF">BCD95_004118</name>
</gene>
<keyword evidence="1" id="KW-0449">Lipoprotein</keyword>
<protein>
    <submittedName>
        <fullName evidence="1">Basic membrane lipoprotein Med (Substrate-binding protein (PBP1-ABC) superfamily)</fullName>
    </submittedName>
</protein>
<dbReference type="Proteomes" id="UP000822184">
    <property type="component" value="Unassembled WGS sequence"/>
</dbReference>
<sequence length="141" mass="16376">MGKTSELVDLSKRVLSIDIDSPVFNAMLTDLNEEIQRVIKSVYNGEFASGEISLKLELKIREAYKEIPATDDYGNIINDKYEYKKPNFEHKITSTLKKQYNSKGCYDENKEVVWDDINGKYVVQPLINPQMNFMDINKNRE</sequence>
<comment type="caution">
    <text evidence="1">The sequence shown here is derived from an EMBL/GenBank/DDBJ whole genome shotgun (WGS) entry which is preliminary data.</text>
</comment>
<accession>A0AAE5LRD0</accession>
<organism evidence="1 2">
    <name type="scientific">Clostridium beijerinckii</name>
    <name type="common">Clostridium MP</name>
    <dbReference type="NCBI Taxonomy" id="1520"/>
    <lineage>
        <taxon>Bacteria</taxon>
        <taxon>Bacillati</taxon>
        <taxon>Bacillota</taxon>
        <taxon>Clostridia</taxon>
        <taxon>Eubacteriales</taxon>
        <taxon>Clostridiaceae</taxon>
        <taxon>Clostridium</taxon>
    </lineage>
</organism>